<organism evidence="1 2">
    <name type="scientific">Aquisalinus luteolus</name>
    <dbReference type="NCBI Taxonomy" id="1566827"/>
    <lineage>
        <taxon>Bacteria</taxon>
        <taxon>Pseudomonadati</taxon>
        <taxon>Pseudomonadota</taxon>
        <taxon>Alphaproteobacteria</taxon>
        <taxon>Parvularculales</taxon>
        <taxon>Parvularculaceae</taxon>
        <taxon>Aquisalinus</taxon>
    </lineage>
</organism>
<keyword evidence="2" id="KW-1185">Reference proteome</keyword>
<comment type="caution">
    <text evidence="1">The sequence shown here is derived from an EMBL/GenBank/DDBJ whole genome shotgun (WGS) entry which is preliminary data.</text>
</comment>
<proteinExistence type="predicted"/>
<accession>A0ABX0HNT1</accession>
<dbReference type="Proteomes" id="UP000818603">
    <property type="component" value="Unassembled WGS sequence"/>
</dbReference>
<name>A0ABX0HNT1_9PROT</name>
<reference evidence="1 2" key="1">
    <citation type="submission" date="2020-02" db="EMBL/GenBank/DDBJ databases">
        <title>Genome sequence of Parvularcula flava strain NH6-79.</title>
        <authorList>
            <person name="Abdul Karim M.H."/>
            <person name="Lam M.Q."/>
            <person name="Chen S.J."/>
            <person name="Yahya A."/>
            <person name="Shahir S."/>
            <person name="Shamsir M.S."/>
            <person name="Chong C.S."/>
        </authorList>
    </citation>
    <scope>NUCLEOTIDE SEQUENCE [LARGE SCALE GENOMIC DNA]</scope>
    <source>
        <strain evidence="1 2">NH6-79</strain>
    </source>
</reference>
<evidence type="ECO:0000313" key="2">
    <source>
        <dbReference type="Proteomes" id="UP000818603"/>
    </source>
</evidence>
<dbReference type="RefSeq" id="WP_155142055.1">
    <property type="nucleotide sequence ID" value="NZ_BMGZ01000003.1"/>
</dbReference>
<dbReference type="EMBL" id="VCJR02000003">
    <property type="protein sequence ID" value="NHK29236.1"/>
    <property type="molecule type" value="Genomic_DNA"/>
</dbReference>
<evidence type="ECO:0008006" key="3">
    <source>
        <dbReference type="Google" id="ProtNLM"/>
    </source>
</evidence>
<evidence type="ECO:0000313" key="1">
    <source>
        <dbReference type="EMBL" id="NHK29236.1"/>
    </source>
</evidence>
<protein>
    <recommendedName>
        <fullName evidence="3">Secreted protein</fullName>
    </recommendedName>
</protein>
<sequence>MTSRRASALRSVVGGLFGAVTAAAALVALIATAPLAIPQGLAAQEPAPNRCEEFVQLYGPNIDGYQKDKTPDRSFANAYQAAFRLYMIETACTTTPAENTYADRIAGGTTTLETELTSNTADKCKVIGNDLYSQLNKASAWLESAPDRLVIYLNALRRINALLDQNCPAELKPAIKQLNADIDGFETAAKAWPACNPAMQALGSALDDVSANLTDVGNDPQALWHEKVASALETYRTACAPASNWTRDFDQTIEDTQAAVEKRTQESRAACNSAIQHATSMSVDMRNRSEAYRPGCDDAFDLERTLNREKVEIENSINNACALYPDSIAEIQGRLAREKRLVDELKAEDSVMRYRLDSGETDAVSCN</sequence>
<gene>
    <name evidence="1" type="ORF">FF098_015055</name>
</gene>